<name>A0A8J6AZS3_9EUKA</name>
<organism evidence="2 3">
    <name type="scientific">Carpediemonas membranifera</name>
    <dbReference type="NCBI Taxonomy" id="201153"/>
    <lineage>
        <taxon>Eukaryota</taxon>
        <taxon>Metamonada</taxon>
        <taxon>Carpediemonas-like organisms</taxon>
        <taxon>Carpediemonas</taxon>
    </lineage>
</organism>
<dbReference type="Proteomes" id="UP000717585">
    <property type="component" value="Unassembled WGS sequence"/>
</dbReference>
<evidence type="ECO:0000313" key="3">
    <source>
        <dbReference type="Proteomes" id="UP000717585"/>
    </source>
</evidence>
<sequence>MAEEPATLEGVQNTLSRDHLLRLLSFSGRVTDCEFPLHHPTSSEIVLAFLCLRKAFLRENNQSSIRRASQASSRECNTSESYPRSFPDSTGDEYSADQALIQDTSNASTTPPTNPLASNSFEGFAALSRPSRFDDISLSFPIPEEGSEVPSLLFESGDDLDTPIMSARLGPSSNRSSRSLLSEALNAAFERSH</sequence>
<feature type="compositionally biased region" description="Low complexity" evidence="1">
    <location>
        <begin position="104"/>
        <end position="114"/>
    </location>
</feature>
<feature type="region of interest" description="Disordered" evidence="1">
    <location>
        <begin position="63"/>
        <end position="114"/>
    </location>
</feature>
<proteinExistence type="predicted"/>
<evidence type="ECO:0000313" key="2">
    <source>
        <dbReference type="EMBL" id="KAG9395355.1"/>
    </source>
</evidence>
<dbReference type="AlphaFoldDB" id="A0A8J6AZS3"/>
<accession>A0A8J6AZS3</accession>
<comment type="caution">
    <text evidence="2">The sequence shown here is derived from an EMBL/GenBank/DDBJ whole genome shotgun (WGS) entry which is preliminary data.</text>
</comment>
<protein>
    <submittedName>
        <fullName evidence="2">Uncharacterized protein</fullName>
    </submittedName>
</protein>
<keyword evidence="3" id="KW-1185">Reference proteome</keyword>
<reference evidence="2" key="1">
    <citation type="submission" date="2021-05" db="EMBL/GenBank/DDBJ databases">
        <title>A free-living protist that lacks canonical eukaryotic 1 DNA replication and segregation systems.</title>
        <authorList>
            <person name="Salas-Leiva D.E."/>
            <person name="Tromer E.C."/>
            <person name="Curtis B.A."/>
            <person name="Jerlstrom-Hultqvist J."/>
            <person name="Kolisko M."/>
            <person name="Yi Z."/>
            <person name="Salas-Leiva J.S."/>
            <person name="Gallot-Lavallee L."/>
            <person name="Kops G.J.P.L."/>
            <person name="Archibald J.M."/>
            <person name="Simpson A.G.B."/>
            <person name="Roger A.J."/>
        </authorList>
    </citation>
    <scope>NUCLEOTIDE SEQUENCE</scope>
    <source>
        <strain evidence="2">BICM</strain>
    </source>
</reference>
<feature type="compositionally biased region" description="Low complexity" evidence="1">
    <location>
        <begin position="63"/>
        <end position="74"/>
    </location>
</feature>
<evidence type="ECO:0000256" key="1">
    <source>
        <dbReference type="SAM" id="MobiDB-lite"/>
    </source>
</evidence>
<dbReference type="EMBL" id="JAHDYR010000012">
    <property type="protein sequence ID" value="KAG9395355.1"/>
    <property type="molecule type" value="Genomic_DNA"/>
</dbReference>
<gene>
    <name evidence="2" type="ORF">J8273_0597</name>
</gene>